<feature type="region of interest" description="Disordered" evidence="1">
    <location>
        <begin position="106"/>
        <end position="126"/>
    </location>
</feature>
<proteinExistence type="predicted"/>
<organism evidence="3 4">
    <name type="scientific">Plectus sambesii</name>
    <dbReference type="NCBI Taxonomy" id="2011161"/>
    <lineage>
        <taxon>Eukaryota</taxon>
        <taxon>Metazoa</taxon>
        <taxon>Ecdysozoa</taxon>
        <taxon>Nematoda</taxon>
        <taxon>Chromadorea</taxon>
        <taxon>Plectida</taxon>
        <taxon>Plectina</taxon>
        <taxon>Plectoidea</taxon>
        <taxon>Plectidae</taxon>
        <taxon>Plectus</taxon>
    </lineage>
</organism>
<name>A0A914VLU6_9BILA</name>
<evidence type="ECO:0000313" key="3">
    <source>
        <dbReference type="Proteomes" id="UP000887566"/>
    </source>
</evidence>
<dbReference type="WBParaSite" id="PSAMB.scaffold2093size25489.g16286.t1">
    <property type="protein sequence ID" value="PSAMB.scaffold2093size25489.g16286.t1"/>
    <property type="gene ID" value="PSAMB.scaffold2093size25489.g16286"/>
</dbReference>
<dbReference type="InterPro" id="IPR011029">
    <property type="entry name" value="DEATH-like_dom_sf"/>
</dbReference>
<dbReference type="SUPFAM" id="SSF47986">
    <property type="entry name" value="DEATH domain"/>
    <property type="match status" value="2"/>
</dbReference>
<evidence type="ECO:0000313" key="4">
    <source>
        <dbReference type="WBParaSite" id="PSAMB.scaffold2093size25489.g16286.t1"/>
    </source>
</evidence>
<keyword evidence="3" id="KW-1185">Reference proteome</keyword>
<dbReference type="PROSITE" id="PS50209">
    <property type="entry name" value="CARD"/>
    <property type="match status" value="2"/>
</dbReference>
<evidence type="ECO:0000256" key="1">
    <source>
        <dbReference type="SAM" id="MobiDB-lite"/>
    </source>
</evidence>
<feature type="domain" description="CARD" evidence="2">
    <location>
        <begin position="209"/>
        <end position="289"/>
    </location>
</feature>
<feature type="domain" description="CARD" evidence="2">
    <location>
        <begin position="1"/>
        <end position="81"/>
    </location>
</feature>
<evidence type="ECO:0000259" key="2">
    <source>
        <dbReference type="PROSITE" id="PS50209"/>
    </source>
</evidence>
<dbReference type="GO" id="GO:0042981">
    <property type="term" value="P:regulation of apoptotic process"/>
    <property type="evidence" value="ECO:0007669"/>
    <property type="project" value="InterPro"/>
</dbReference>
<reference evidence="4" key="1">
    <citation type="submission" date="2022-11" db="UniProtKB">
        <authorList>
            <consortium name="WormBaseParasite"/>
        </authorList>
    </citation>
    <scope>IDENTIFICATION</scope>
</reference>
<dbReference type="Pfam" id="PF00619">
    <property type="entry name" value="CARD"/>
    <property type="match status" value="1"/>
</dbReference>
<dbReference type="Proteomes" id="UP000887566">
    <property type="component" value="Unplaced"/>
</dbReference>
<dbReference type="PANTHER" id="PTHR15034">
    <property type="entry name" value="DEATH DOMAIN-CONTAINING PROTEIN CRADD"/>
    <property type="match status" value="1"/>
</dbReference>
<dbReference type="InterPro" id="IPR001315">
    <property type="entry name" value="CARD"/>
</dbReference>
<dbReference type="PANTHER" id="PTHR15034:SF5">
    <property type="entry name" value="DEATH DOMAIN-CONTAINING PROTEIN CRADD"/>
    <property type="match status" value="1"/>
</dbReference>
<dbReference type="CDD" id="cd01671">
    <property type="entry name" value="CARD"/>
    <property type="match status" value="2"/>
</dbReference>
<dbReference type="GO" id="GO:0002020">
    <property type="term" value="F:protease binding"/>
    <property type="evidence" value="ECO:0007669"/>
    <property type="project" value="InterPro"/>
</dbReference>
<accession>A0A914VLU6</accession>
<protein>
    <submittedName>
        <fullName evidence="4">CARD domain-containing protein</fullName>
    </submittedName>
</protein>
<sequence length="335" mass="37994">MDKQKRKAIEVHNAALVEGMVPMAVIDQLRADLISQAERETIEEAHAERRAKNRQLISVLFRTREELKPFEGFVHALKNTDSKHEIMANKILQSYKQDSGTTWVEQVSEASRSDAGEAKQGLQKSDSADFVQTVAAPQTAQSGGIFYNVQAHQFHVTQSTPDIQSGHKATVGLTAHDSAMSMPQRNRGNEAALSLAPVPRNMAEVNYIVEEDVETVIRESRPYTCKNLDLTKILTSLEHKKFLDRNQIDEIEAEKTPFKRITQLLNTFPKLNHGALECYLEALHTSNQHKILEHIWFSCDLPEPLKRMCIEAVFLKHFNELPEGLRNRCLTFLGR</sequence>
<dbReference type="InterPro" id="IPR037939">
    <property type="entry name" value="CRADD"/>
</dbReference>
<dbReference type="Gene3D" id="1.10.533.10">
    <property type="entry name" value="Death Domain, Fas"/>
    <property type="match status" value="2"/>
</dbReference>
<dbReference type="AlphaFoldDB" id="A0A914VLU6"/>
<dbReference type="GO" id="GO:0070513">
    <property type="term" value="F:death domain binding"/>
    <property type="evidence" value="ECO:0007669"/>
    <property type="project" value="InterPro"/>
</dbReference>